<evidence type="ECO:0000313" key="8">
    <source>
        <dbReference type="EMBL" id="CDP33997.1"/>
    </source>
</evidence>
<keyword evidence="2" id="KW-0862">Zinc</keyword>
<evidence type="ECO:0000256" key="3">
    <source>
        <dbReference type="ARBA" id="ARBA00023015"/>
    </source>
</evidence>
<dbReference type="Pfam" id="PF00172">
    <property type="entry name" value="Zn_clus"/>
    <property type="match status" value="1"/>
</dbReference>
<dbReference type="PANTHER" id="PTHR47660">
    <property type="entry name" value="TRANSCRIPTION FACTOR WITH C2H2 AND ZN(2)-CYS(6) DNA BINDING DOMAIN (EUROFUNG)-RELATED-RELATED"/>
    <property type="match status" value="1"/>
</dbReference>
<dbReference type="EMBL" id="HG937693">
    <property type="protein sequence ID" value="CDP33997.1"/>
    <property type="molecule type" value="Genomic_DNA"/>
</dbReference>
<dbReference type="GO" id="GO:0000981">
    <property type="term" value="F:DNA-binding transcription factor activity, RNA polymerase II-specific"/>
    <property type="evidence" value="ECO:0007669"/>
    <property type="project" value="InterPro"/>
</dbReference>
<dbReference type="Gene3D" id="4.10.240.10">
    <property type="entry name" value="Zn(2)-C6 fungal-type DNA-binding domain"/>
    <property type="match status" value="1"/>
</dbReference>
<gene>
    <name evidence="8" type="ORF">GNLVRS02_ARAD1C02376g</name>
</gene>
<dbReference type="SUPFAM" id="SSF57701">
    <property type="entry name" value="Zn2/Cys6 DNA-binding domain"/>
    <property type="match status" value="1"/>
</dbReference>
<keyword evidence="1" id="KW-0479">Metal-binding</keyword>
<sequence length="543" mass="60214">MAATVSAARSRSKACKNCASKKRRCDMLYPTCSRCNQRGQKCEYDTSTSNPLALYMSRINNVSKHPNDTNNLPQLKAQQAQQAQQAYQELNNGTLPSEPIQNTPNSFPGLRGSSQFPEFNVNFDSRGRVANISYPSERDLSLADLFPESSANGSTGSTNTPSNTSMTSASNNVNGNSLSGGEDESIANGSIPTTDSSTAGSSVLLQDSTPNGGSTGTSVGDSSFSPGELIDANVENIGHSSLVTKDSAFAFKHFILLSPGFNIQCGEMVNGETKSEFSIWILLERLRQYPRMFLREASTIFIHSKLYAATSLPEPLVMAMCACALFENLTVNNEAAVREYLLRTLEMSFEYALSPNIRDKLAACQAIIIVQILLLYSGNIRLSALGEKYSLKLTKLVDDLAEYVVTIPLSEFERPRNWNQFIFQESLCRTVLIGFFANNMHKIMRSEPRWELVIDVPMTLSKAAWLARSESEWTRAMQIDGHLASSLNKFRQALLTIRDRTVLPFEGLILGTVFYGREWVEETFSLDMAEDPEFKPYYKPTYA</sequence>
<dbReference type="PANTHER" id="PTHR47660:SF3">
    <property type="entry name" value="FINGER DOMAIN PROTEIN, PUTATIVE (AFU_ORTHOLOGUE AFUA_4G03310)-RELATED"/>
    <property type="match status" value="1"/>
</dbReference>
<dbReference type="SMART" id="SM00066">
    <property type="entry name" value="GAL4"/>
    <property type="match status" value="1"/>
</dbReference>
<dbReference type="AlphaFoldDB" id="A0A060T516"/>
<accession>A0A060T516</accession>
<dbReference type="CDD" id="cd00067">
    <property type="entry name" value="GAL4"/>
    <property type="match status" value="1"/>
</dbReference>
<keyword evidence="4" id="KW-0804">Transcription</keyword>
<name>A0A060T516_BLAAD</name>
<organism evidence="8">
    <name type="scientific">Blastobotrys adeninivorans</name>
    <name type="common">Yeast</name>
    <name type="synonym">Arxula adeninivorans</name>
    <dbReference type="NCBI Taxonomy" id="409370"/>
    <lineage>
        <taxon>Eukaryota</taxon>
        <taxon>Fungi</taxon>
        <taxon>Dikarya</taxon>
        <taxon>Ascomycota</taxon>
        <taxon>Saccharomycotina</taxon>
        <taxon>Dipodascomycetes</taxon>
        <taxon>Dipodascales</taxon>
        <taxon>Trichomonascaceae</taxon>
        <taxon>Blastobotrys</taxon>
    </lineage>
</organism>
<reference evidence="8" key="1">
    <citation type="submission" date="2014-02" db="EMBL/GenBank/DDBJ databases">
        <authorList>
            <person name="Genoscope - CEA"/>
        </authorList>
    </citation>
    <scope>NUCLEOTIDE SEQUENCE</scope>
    <source>
        <strain evidence="8">LS3</strain>
    </source>
</reference>
<dbReference type="InterPro" id="IPR001138">
    <property type="entry name" value="Zn2Cys6_DnaBD"/>
</dbReference>
<keyword evidence="3" id="KW-0805">Transcription regulation</keyword>
<evidence type="ECO:0000256" key="4">
    <source>
        <dbReference type="ARBA" id="ARBA00023163"/>
    </source>
</evidence>
<keyword evidence="5" id="KW-0539">Nucleus</keyword>
<evidence type="ECO:0000256" key="2">
    <source>
        <dbReference type="ARBA" id="ARBA00022833"/>
    </source>
</evidence>
<feature type="compositionally biased region" description="Low complexity" evidence="6">
    <location>
        <begin position="149"/>
        <end position="180"/>
    </location>
</feature>
<evidence type="ECO:0000259" key="7">
    <source>
        <dbReference type="PROSITE" id="PS50048"/>
    </source>
</evidence>
<proteinExistence type="predicted"/>
<dbReference type="PROSITE" id="PS50048">
    <property type="entry name" value="ZN2_CY6_FUNGAL_2"/>
    <property type="match status" value="1"/>
</dbReference>
<feature type="compositionally biased region" description="Polar residues" evidence="6">
    <location>
        <begin position="187"/>
        <end position="211"/>
    </location>
</feature>
<evidence type="ECO:0000256" key="1">
    <source>
        <dbReference type="ARBA" id="ARBA00022723"/>
    </source>
</evidence>
<evidence type="ECO:0000256" key="6">
    <source>
        <dbReference type="SAM" id="MobiDB-lite"/>
    </source>
</evidence>
<protein>
    <submittedName>
        <fullName evidence="8">ARAD1C02376p</fullName>
    </submittedName>
</protein>
<dbReference type="GO" id="GO:0008270">
    <property type="term" value="F:zinc ion binding"/>
    <property type="evidence" value="ECO:0007669"/>
    <property type="project" value="InterPro"/>
</dbReference>
<feature type="region of interest" description="Disordered" evidence="6">
    <location>
        <begin position="93"/>
        <end position="113"/>
    </location>
</feature>
<feature type="region of interest" description="Disordered" evidence="6">
    <location>
        <begin position="146"/>
        <end position="224"/>
    </location>
</feature>
<evidence type="ECO:0000256" key="5">
    <source>
        <dbReference type="ARBA" id="ARBA00023242"/>
    </source>
</evidence>
<dbReference type="InterPro" id="IPR036864">
    <property type="entry name" value="Zn2-C6_fun-type_DNA-bd_sf"/>
</dbReference>
<feature type="domain" description="Zn(2)-C6 fungal-type" evidence="7">
    <location>
        <begin position="14"/>
        <end position="44"/>
    </location>
</feature>
<dbReference type="PROSITE" id="PS00463">
    <property type="entry name" value="ZN2_CY6_FUNGAL_1"/>
    <property type="match status" value="1"/>
</dbReference>
<reference evidence="8" key="2">
    <citation type="submission" date="2014-06" db="EMBL/GenBank/DDBJ databases">
        <title>The complete genome of Blastobotrys (Arxula) adeninivorans LS3 - a yeast of biotechnological interest.</title>
        <authorList>
            <person name="Kunze G."/>
            <person name="Gaillardin C."/>
            <person name="Czernicka M."/>
            <person name="Durrens P."/>
            <person name="Martin T."/>
            <person name="Boer E."/>
            <person name="Gabaldon T."/>
            <person name="Cruz J."/>
            <person name="Talla E."/>
            <person name="Marck C."/>
            <person name="Goffeau A."/>
            <person name="Barbe V."/>
            <person name="Baret P."/>
            <person name="Baronian K."/>
            <person name="Beier S."/>
            <person name="Bleykasten C."/>
            <person name="Bode R."/>
            <person name="Casaregola S."/>
            <person name="Despons L."/>
            <person name="Fairhead C."/>
            <person name="Giersberg M."/>
            <person name="Gierski P."/>
            <person name="Hahnel U."/>
            <person name="Hartmann A."/>
            <person name="Jankowska D."/>
            <person name="Jubin C."/>
            <person name="Jung P."/>
            <person name="Lafontaine I."/>
            <person name="Leh-Louis V."/>
            <person name="Lemaire M."/>
            <person name="Marcet-Houben M."/>
            <person name="Mascher M."/>
            <person name="Morel G."/>
            <person name="Richard G.-F."/>
            <person name="Riechen J."/>
            <person name="Sacerdot C."/>
            <person name="Sarkar A."/>
            <person name="Savel G."/>
            <person name="Schacherer J."/>
            <person name="Sherman D."/>
            <person name="Straub M.-L."/>
            <person name="Stein N."/>
            <person name="Thierry A."/>
            <person name="Trautwein-Schult A."/>
            <person name="Westhof E."/>
            <person name="Worch S."/>
            <person name="Dujon B."/>
            <person name="Souciet J.-L."/>
            <person name="Wincker P."/>
            <person name="Scholz U."/>
            <person name="Neuveglise N."/>
        </authorList>
    </citation>
    <scope>NUCLEOTIDE SEQUENCE</scope>
    <source>
        <strain evidence="8">LS3</strain>
    </source>
</reference>